<proteinExistence type="predicted"/>
<feature type="transmembrane region" description="Helical" evidence="1">
    <location>
        <begin position="218"/>
        <end position="235"/>
    </location>
</feature>
<feature type="transmembrane region" description="Helical" evidence="1">
    <location>
        <begin position="117"/>
        <end position="138"/>
    </location>
</feature>
<keyword evidence="1" id="KW-1133">Transmembrane helix</keyword>
<reference evidence="3 4" key="1">
    <citation type="journal article" date="2019" name="Sci. Rep.">
        <title>Orb-weaving spider Araneus ventricosus genome elucidates the spidroin gene catalogue.</title>
        <authorList>
            <person name="Kono N."/>
            <person name="Nakamura H."/>
            <person name="Ohtoshi R."/>
            <person name="Moran D.A.P."/>
            <person name="Shinohara A."/>
            <person name="Yoshida Y."/>
            <person name="Fujiwara M."/>
            <person name="Mori M."/>
            <person name="Tomita M."/>
            <person name="Arakawa K."/>
        </authorList>
    </citation>
    <scope>NUCLEOTIDE SEQUENCE [LARGE SCALE GENOMIC DNA]</scope>
</reference>
<protein>
    <submittedName>
        <fullName evidence="3">Nose resistant to fluoxetine protein 6</fullName>
    </submittedName>
</protein>
<dbReference type="InterPro" id="IPR052728">
    <property type="entry name" value="O2_lipid_transport_reg"/>
</dbReference>
<dbReference type="GO" id="GO:0016747">
    <property type="term" value="F:acyltransferase activity, transferring groups other than amino-acyl groups"/>
    <property type="evidence" value="ECO:0007669"/>
    <property type="project" value="InterPro"/>
</dbReference>
<name>A0A4Y2IV86_ARAVE</name>
<evidence type="ECO:0000256" key="1">
    <source>
        <dbReference type="SAM" id="Phobius"/>
    </source>
</evidence>
<keyword evidence="4" id="KW-1185">Reference proteome</keyword>
<feature type="transmembrane region" description="Helical" evidence="1">
    <location>
        <begin position="88"/>
        <end position="105"/>
    </location>
</feature>
<feature type="transmembrane region" description="Helical" evidence="1">
    <location>
        <begin position="150"/>
        <end position="172"/>
    </location>
</feature>
<evidence type="ECO:0000313" key="3">
    <source>
        <dbReference type="EMBL" id="GBM80806.1"/>
    </source>
</evidence>
<gene>
    <name evidence="3" type="primary">nrf-6_4</name>
    <name evidence="3" type="ORF">AVEN_144534_1</name>
</gene>
<feature type="transmembrane region" description="Helical" evidence="1">
    <location>
        <begin position="193"/>
        <end position="212"/>
    </location>
</feature>
<keyword evidence="1" id="KW-0812">Transmembrane</keyword>
<dbReference type="InterPro" id="IPR002656">
    <property type="entry name" value="Acyl_transf_3_dom"/>
</dbReference>
<feature type="transmembrane region" description="Helical" evidence="1">
    <location>
        <begin position="6"/>
        <end position="25"/>
    </location>
</feature>
<accession>A0A4Y2IV86</accession>
<organism evidence="3 4">
    <name type="scientific">Araneus ventricosus</name>
    <name type="common">Orbweaver spider</name>
    <name type="synonym">Epeira ventricosa</name>
    <dbReference type="NCBI Taxonomy" id="182803"/>
    <lineage>
        <taxon>Eukaryota</taxon>
        <taxon>Metazoa</taxon>
        <taxon>Ecdysozoa</taxon>
        <taxon>Arthropoda</taxon>
        <taxon>Chelicerata</taxon>
        <taxon>Arachnida</taxon>
        <taxon>Araneae</taxon>
        <taxon>Araneomorphae</taxon>
        <taxon>Entelegynae</taxon>
        <taxon>Araneoidea</taxon>
        <taxon>Araneidae</taxon>
        <taxon>Araneus</taxon>
    </lineage>
</organism>
<dbReference type="EMBL" id="BGPR01002905">
    <property type="protein sequence ID" value="GBM80806.1"/>
    <property type="molecule type" value="Genomic_DNA"/>
</dbReference>
<feature type="domain" description="Acyltransferase 3" evidence="2">
    <location>
        <begin position="1"/>
        <end position="228"/>
    </location>
</feature>
<sequence>MGWSWYLANDMQFYVISPLFLITLWRWPKFGYSVIGLFFCITFTTNFAITYEYNVVAGLGKVIEQAHNFGDFIFRATDFFDLIYHKPYNRIGPYLIGVLLAYYFYKRKQNNAPKLKLVSLTTGWIIAACVALTCQFSLFHENFSRVETSFYNALSRSGFACGVAWVIFVCVTGQGGVVNRVLSWKVWIPFSRLTYCAYLVHPIIHNAFFVSVKRLMEFSHTNMVSMVLYILNILFI</sequence>
<evidence type="ECO:0000259" key="2">
    <source>
        <dbReference type="Pfam" id="PF01757"/>
    </source>
</evidence>
<evidence type="ECO:0000313" key="4">
    <source>
        <dbReference type="Proteomes" id="UP000499080"/>
    </source>
</evidence>
<feature type="transmembrane region" description="Helical" evidence="1">
    <location>
        <begin position="32"/>
        <end position="51"/>
    </location>
</feature>
<dbReference type="Proteomes" id="UP000499080">
    <property type="component" value="Unassembled WGS sequence"/>
</dbReference>
<dbReference type="OrthoDB" id="6429363at2759"/>
<comment type="caution">
    <text evidence="3">The sequence shown here is derived from an EMBL/GenBank/DDBJ whole genome shotgun (WGS) entry which is preliminary data.</text>
</comment>
<dbReference type="Pfam" id="PF01757">
    <property type="entry name" value="Acyl_transf_3"/>
    <property type="match status" value="1"/>
</dbReference>
<keyword evidence="1" id="KW-0472">Membrane</keyword>
<dbReference type="AlphaFoldDB" id="A0A4Y2IV86"/>
<dbReference type="PANTHER" id="PTHR11161:SF0">
    <property type="entry name" value="O-ACYLTRANSFERASE LIKE PROTEIN"/>
    <property type="match status" value="1"/>
</dbReference>
<dbReference type="PANTHER" id="PTHR11161">
    <property type="entry name" value="O-ACYLTRANSFERASE"/>
    <property type="match status" value="1"/>
</dbReference>